<keyword evidence="6" id="KW-0677">Repeat</keyword>
<keyword evidence="13 17" id="KW-0694">RNA-binding</keyword>
<dbReference type="InterPro" id="IPR014720">
    <property type="entry name" value="dsRBD_dom"/>
</dbReference>
<dbReference type="GO" id="GO:0050688">
    <property type="term" value="P:regulation of defense response to virus"/>
    <property type="evidence" value="ECO:0007669"/>
    <property type="project" value="UniProtKB-KW"/>
</dbReference>
<evidence type="ECO:0000256" key="11">
    <source>
        <dbReference type="ARBA" id="ARBA00022840"/>
    </source>
</evidence>
<evidence type="ECO:0000259" key="23">
    <source>
        <dbReference type="PROSITE" id="PS51194"/>
    </source>
</evidence>
<dbReference type="InterPro" id="IPR005034">
    <property type="entry name" value="Dicer_dimerisation"/>
</dbReference>
<keyword evidence="12" id="KW-0460">Magnesium</keyword>
<evidence type="ECO:0000256" key="2">
    <source>
        <dbReference type="ARBA" id="ARBA00001946"/>
    </source>
</evidence>
<organism evidence="25 26">
    <name type="scientific">Diplogelasinospora grovesii</name>
    <dbReference type="NCBI Taxonomy" id="303347"/>
    <lineage>
        <taxon>Eukaryota</taxon>
        <taxon>Fungi</taxon>
        <taxon>Dikarya</taxon>
        <taxon>Ascomycota</taxon>
        <taxon>Pezizomycotina</taxon>
        <taxon>Sordariomycetes</taxon>
        <taxon>Sordariomycetidae</taxon>
        <taxon>Sordariales</taxon>
        <taxon>Diplogelasinosporaceae</taxon>
        <taxon>Diplogelasinospora</taxon>
    </lineage>
</organism>
<dbReference type="GO" id="GO:0005634">
    <property type="term" value="C:nucleus"/>
    <property type="evidence" value="ECO:0007669"/>
    <property type="project" value="TreeGrafter"/>
</dbReference>
<keyword evidence="14" id="KW-0051">Antiviral defense</keyword>
<dbReference type="SUPFAM" id="SSF69065">
    <property type="entry name" value="RNase III domain-like"/>
    <property type="match status" value="2"/>
</dbReference>
<comment type="caution">
    <text evidence="25">The sequence shown here is derived from an EMBL/GenBank/DDBJ whole genome shotgun (WGS) entry which is preliminary data.</text>
</comment>
<evidence type="ECO:0000259" key="21">
    <source>
        <dbReference type="PROSITE" id="PS50821"/>
    </source>
</evidence>
<evidence type="ECO:0000259" key="20">
    <source>
        <dbReference type="PROSITE" id="PS50142"/>
    </source>
</evidence>
<dbReference type="CDD" id="cd18802">
    <property type="entry name" value="SF2_C_dicer"/>
    <property type="match status" value="1"/>
</dbReference>
<comment type="similarity">
    <text evidence="16 17">Belongs to the helicase family. Dicer subfamily.</text>
</comment>
<dbReference type="SMART" id="SM00487">
    <property type="entry name" value="DEXDc"/>
    <property type="match status" value="1"/>
</dbReference>
<evidence type="ECO:0000256" key="1">
    <source>
        <dbReference type="ARBA" id="ARBA00001936"/>
    </source>
</evidence>
<feature type="region of interest" description="Disordered" evidence="18">
    <location>
        <begin position="1581"/>
        <end position="1603"/>
    </location>
</feature>
<dbReference type="PROSITE" id="PS50142">
    <property type="entry name" value="RNASE_3_2"/>
    <property type="match status" value="2"/>
</dbReference>
<keyword evidence="9" id="KW-0347">Helicase</keyword>
<dbReference type="SMART" id="SM00490">
    <property type="entry name" value="HELICc"/>
    <property type="match status" value="1"/>
</dbReference>
<feature type="domain" description="Helicase ATP-binding" evidence="22">
    <location>
        <begin position="138"/>
        <end position="320"/>
    </location>
</feature>
<keyword evidence="8" id="KW-0378">Hydrolase</keyword>
<dbReference type="InterPro" id="IPR014001">
    <property type="entry name" value="Helicase_ATP-bd"/>
</dbReference>
<reference evidence="26" key="1">
    <citation type="journal article" date="2023" name="Mol. Phylogenet. Evol.">
        <title>Genome-scale phylogeny and comparative genomics of the fungal order Sordariales.</title>
        <authorList>
            <person name="Hensen N."/>
            <person name="Bonometti L."/>
            <person name="Westerberg I."/>
            <person name="Brannstrom I.O."/>
            <person name="Guillou S."/>
            <person name="Cros-Aarteil S."/>
            <person name="Calhoun S."/>
            <person name="Haridas S."/>
            <person name="Kuo A."/>
            <person name="Mondo S."/>
            <person name="Pangilinan J."/>
            <person name="Riley R."/>
            <person name="LaButti K."/>
            <person name="Andreopoulos B."/>
            <person name="Lipzen A."/>
            <person name="Chen C."/>
            <person name="Yan M."/>
            <person name="Daum C."/>
            <person name="Ng V."/>
            <person name="Clum A."/>
            <person name="Steindorff A."/>
            <person name="Ohm R.A."/>
            <person name="Martin F."/>
            <person name="Silar P."/>
            <person name="Natvig D.O."/>
            <person name="Lalanne C."/>
            <person name="Gautier V."/>
            <person name="Ament-Velasquez S.L."/>
            <person name="Kruys A."/>
            <person name="Hutchinson M.I."/>
            <person name="Powell A.J."/>
            <person name="Barry K."/>
            <person name="Miller A.N."/>
            <person name="Grigoriev I.V."/>
            <person name="Debuchy R."/>
            <person name="Gladieux P."/>
            <person name="Hiltunen Thoren M."/>
            <person name="Johannesson H."/>
        </authorList>
    </citation>
    <scope>NUCLEOTIDE SEQUENCE [LARGE SCALE GENOMIC DNA]</scope>
    <source>
        <strain evidence="26">CBS 340.73</strain>
    </source>
</reference>
<feature type="domain" description="RNase III" evidence="20">
    <location>
        <begin position="1277"/>
        <end position="1440"/>
    </location>
</feature>
<evidence type="ECO:0000256" key="12">
    <source>
        <dbReference type="ARBA" id="ARBA00022842"/>
    </source>
</evidence>
<gene>
    <name evidence="25" type="ORF">QBC46DRAFT_351128</name>
</gene>
<evidence type="ECO:0000259" key="19">
    <source>
        <dbReference type="PROSITE" id="PS50137"/>
    </source>
</evidence>
<dbReference type="Proteomes" id="UP001303473">
    <property type="component" value="Unassembled WGS sequence"/>
</dbReference>
<evidence type="ECO:0000256" key="3">
    <source>
        <dbReference type="ARBA" id="ARBA00020797"/>
    </source>
</evidence>
<dbReference type="Pfam" id="PF24995">
    <property type="entry name" value="DSRM_2"/>
    <property type="match status" value="1"/>
</dbReference>
<comment type="cofactor">
    <cofactor evidence="2">
        <name>Mg(2+)</name>
        <dbReference type="ChEBI" id="CHEBI:18420"/>
    </cofactor>
</comment>
<sequence length="1612" mass="181670">MEEHAGPEAAILPSDTQFASAEDDLNSDSTRLTFSSPEIPQSTSDGSPVDKEEDASDQDSDSSVKKWVLNEPRKPRKISQKKRADAAAFEAWLEQNQQKLSRCPNKPSLDEEKSVNLLVRDYENKKIITSPRDYQLELFELAKTQNTIAVLDTGSGKTLIAALLLRWTIQNELEDRAQGQPKRISFFLVDKVALVFQQHAVLVCNLDYPVEKLCGEMIDAVSSREFWKKTFEENMAIVCTAEILASCLHHSFIRMEQINLLVFDEAHHTKKNHPYARIIKEFYINPKEGEKRPRILGMTASPVDAQIDPRKAAAELETLLHSQIATIANPTTLQQTVCKPKQEIMVSYDPKPSDWETPLHQSLKALIGGHELFRKPLIFSRAATAELGPWCADRYWQLFFREADSIKLEARTEMHFVRESASSQTMNEHMEQLRKAAELVRNHEFSRPAVDRNLLSSKVTELVFTLQQHFRGVDSNRRCIVFVKQRNTALMLADLLRQPEMEIPGLEVGVLIGAGNATDSGNSDTKFGFRDQVLTVYKFKRGELNCIFATSVAEEGLDIPDCNIIIRFDLYDTLIQYIQSRGRARQEGSLYVHMLEKGNGEHRRKMQQNKLNEDALRRFCEALPEDRKLTGHNYTMDYLLRKGGVQRQYIVPETGAKLNYKQSLIILASFVASLPHPPEISLVPEYVITPAPGGFQCEVLLPSVSPVRNATGKVHTTKAVAKCSAAFEICLALIKGKHLDAHLQPAFTKQLHKMRNARLAISCRRKGEYGMLTKPKLWSTLGEPTQLYATAVTLTTPAALGRSSTPLLLMTRQSIPQVAPFPLYFGTDRSSEVRCTPIPGPLEVGEEDAGRLAAFTLKVFCDVFSKEYEATTAELPYFLAPIRGKDHAFDFTAVKHLREIIDWNTLGSVQETQRLPYDLDEHFDDGFFKDKFLVDPWDGSRKFYTRGRRHDLKPTDPAPDGVVQPTSRAWKLLPQEKRDILNYSVSLWSKSRARTNFRDDQPVVEAELLPTRRNLLDENIEDVETDAKRCFLILEPLNISPLPVDVVAMALNLPAIIYRIDSNLIALDGCKVLGLEGIRANLALEAFTKDSDNSDEHDNPEKINFQSGMGENYERHEFLGDSFLKMATTISIYTLIPDKDECEYHIERMLLICNQNLFANALSVKLEEHIRSQSFSRRTWYPEGLTLKKGKRTNPVNKHSLADKSIADVCEAVIGAAYLSCPRSEDGSVDFDLAVRAVTAVTNNDRHRMTCWADYFAAYQKPSWQTAPANSTQQDMADRFARRLGYAFKWPRLLRCAFQHPTYPNMYEKLPSYQRLEFLGDALLDMVCVDFLFHRFPGADPQWLTEHKMAMVSNQFLGCLAVMLGFNKAMTFCSPSIQRDMGEYVTEIEEALRTAKEDAVKQGKEEGEFAKDFWVHCSRPPKCLPDVVEAYVGAVFVDSEYDYGVVQKFFDERVKPFFENMQLYDTFANKHPVTFLANLMTNKFRCADWRLLVKEVILGDGGGEGVEGAVGGETTATSLAMGGTPQVVCAVRVHGRTLTHAVAASSRYAKMAAAKKALQMLEDVSLEKFREEHACQCIIKGNTKESGSGPGSESGSGEVDVEAKVELHGSAI</sequence>
<dbReference type="GO" id="GO:0005737">
    <property type="term" value="C:cytoplasm"/>
    <property type="evidence" value="ECO:0007669"/>
    <property type="project" value="TreeGrafter"/>
</dbReference>
<keyword evidence="15" id="KW-0464">Manganese</keyword>
<evidence type="ECO:0000256" key="9">
    <source>
        <dbReference type="ARBA" id="ARBA00022806"/>
    </source>
</evidence>
<evidence type="ECO:0000256" key="10">
    <source>
        <dbReference type="ARBA" id="ARBA00022833"/>
    </source>
</evidence>
<dbReference type="PANTHER" id="PTHR14950">
    <property type="entry name" value="DICER-RELATED"/>
    <property type="match status" value="1"/>
</dbReference>
<evidence type="ECO:0000259" key="24">
    <source>
        <dbReference type="PROSITE" id="PS51327"/>
    </source>
</evidence>
<dbReference type="PROSITE" id="PS51327">
    <property type="entry name" value="DICER_DSRBF"/>
    <property type="match status" value="1"/>
</dbReference>
<dbReference type="InterPro" id="IPR000999">
    <property type="entry name" value="RNase_III_dom"/>
</dbReference>
<feature type="domain" description="PAZ" evidence="21">
    <location>
        <begin position="908"/>
        <end position="1041"/>
    </location>
</feature>
<dbReference type="EMBL" id="MU853763">
    <property type="protein sequence ID" value="KAK3943840.1"/>
    <property type="molecule type" value="Genomic_DNA"/>
</dbReference>
<dbReference type="InterPro" id="IPR036389">
    <property type="entry name" value="RNase_III_sf"/>
</dbReference>
<keyword evidence="11" id="KW-0067">ATP-binding</keyword>
<dbReference type="CDD" id="cd18034">
    <property type="entry name" value="DEXHc_dicer"/>
    <property type="match status" value="1"/>
</dbReference>
<dbReference type="GO" id="GO:0051607">
    <property type="term" value="P:defense response to virus"/>
    <property type="evidence" value="ECO:0007669"/>
    <property type="project" value="UniProtKB-KW"/>
</dbReference>
<dbReference type="FunFam" id="3.40.50.300:FF:000628">
    <property type="entry name" value="Endoribonuclease Dicer"/>
    <property type="match status" value="1"/>
</dbReference>
<accession>A0AAN6NDM9</accession>
<keyword evidence="4" id="KW-0930">Antiviral protein</keyword>
<evidence type="ECO:0000256" key="17">
    <source>
        <dbReference type="PROSITE-ProRule" id="PRU00657"/>
    </source>
</evidence>
<dbReference type="Gene3D" id="3.30.160.380">
    <property type="entry name" value="Dicer dimerisation domain"/>
    <property type="match status" value="1"/>
</dbReference>
<evidence type="ECO:0000256" key="8">
    <source>
        <dbReference type="ARBA" id="ARBA00022801"/>
    </source>
</evidence>
<keyword evidence="26" id="KW-1185">Reference proteome</keyword>
<dbReference type="GO" id="GO:0004525">
    <property type="term" value="F:ribonuclease III activity"/>
    <property type="evidence" value="ECO:0007669"/>
    <property type="project" value="InterPro"/>
</dbReference>
<feature type="domain" description="RNase III" evidence="20">
    <location>
        <begin position="1082"/>
        <end position="1222"/>
    </location>
</feature>
<evidence type="ECO:0000256" key="4">
    <source>
        <dbReference type="ARBA" id="ARBA00022721"/>
    </source>
</evidence>
<evidence type="ECO:0000256" key="16">
    <source>
        <dbReference type="ARBA" id="ARBA00035116"/>
    </source>
</evidence>
<dbReference type="Pfam" id="PF00636">
    <property type="entry name" value="Ribonuclease_3"/>
    <property type="match status" value="2"/>
</dbReference>
<evidence type="ECO:0000256" key="15">
    <source>
        <dbReference type="ARBA" id="ARBA00023211"/>
    </source>
</evidence>
<dbReference type="InterPro" id="IPR027417">
    <property type="entry name" value="P-loop_NTPase"/>
</dbReference>
<dbReference type="SUPFAM" id="SSF52540">
    <property type="entry name" value="P-loop containing nucleoside triphosphate hydrolases"/>
    <property type="match status" value="1"/>
</dbReference>
<evidence type="ECO:0000313" key="25">
    <source>
        <dbReference type="EMBL" id="KAK3943840.1"/>
    </source>
</evidence>
<evidence type="ECO:0000256" key="14">
    <source>
        <dbReference type="ARBA" id="ARBA00023118"/>
    </source>
</evidence>
<dbReference type="GO" id="GO:0030422">
    <property type="term" value="P:siRNA processing"/>
    <property type="evidence" value="ECO:0007669"/>
    <property type="project" value="TreeGrafter"/>
</dbReference>
<dbReference type="PROSITE" id="PS50137">
    <property type="entry name" value="DS_RBD"/>
    <property type="match status" value="1"/>
</dbReference>
<keyword evidence="5" id="KW-0479">Metal-binding</keyword>
<name>A0AAN6NDM9_9PEZI</name>
<comment type="cofactor">
    <cofactor evidence="1">
        <name>Mn(2+)</name>
        <dbReference type="ChEBI" id="CHEBI:29035"/>
    </cofactor>
</comment>
<feature type="compositionally biased region" description="Acidic residues" evidence="18">
    <location>
        <begin position="51"/>
        <end position="60"/>
    </location>
</feature>
<evidence type="ECO:0000256" key="5">
    <source>
        <dbReference type="ARBA" id="ARBA00022723"/>
    </source>
</evidence>
<feature type="domain" description="DRBM" evidence="19">
    <location>
        <begin position="1471"/>
        <end position="1563"/>
    </location>
</feature>
<dbReference type="FunFam" id="1.10.1520.10:FF:000015">
    <property type="entry name" value="Dicer-like protein 1"/>
    <property type="match status" value="1"/>
</dbReference>
<evidence type="ECO:0000256" key="13">
    <source>
        <dbReference type="ARBA" id="ARBA00022884"/>
    </source>
</evidence>
<dbReference type="PROSITE" id="PS50821">
    <property type="entry name" value="PAZ"/>
    <property type="match status" value="1"/>
</dbReference>
<evidence type="ECO:0000313" key="26">
    <source>
        <dbReference type="Proteomes" id="UP001303473"/>
    </source>
</evidence>
<feature type="region of interest" description="Disordered" evidence="18">
    <location>
        <begin position="1"/>
        <end position="81"/>
    </location>
</feature>
<dbReference type="PROSITE" id="PS00517">
    <property type="entry name" value="RNASE_3_1"/>
    <property type="match status" value="1"/>
</dbReference>
<feature type="domain" description="Helicase C-terminal" evidence="23">
    <location>
        <begin position="465"/>
        <end position="630"/>
    </location>
</feature>
<evidence type="ECO:0000256" key="6">
    <source>
        <dbReference type="ARBA" id="ARBA00022737"/>
    </source>
</evidence>
<dbReference type="FunFam" id="3.30.160.380:FF:000004">
    <property type="entry name" value="Dicer-like protein 1"/>
    <property type="match status" value="1"/>
</dbReference>
<feature type="domain" description="Dicer dsRNA-binding fold" evidence="24">
    <location>
        <begin position="663"/>
        <end position="753"/>
    </location>
</feature>
<dbReference type="GO" id="GO:0005524">
    <property type="term" value="F:ATP binding"/>
    <property type="evidence" value="ECO:0007669"/>
    <property type="project" value="UniProtKB-KW"/>
</dbReference>
<dbReference type="CDD" id="cd00593">
    <property type="entry name" value="RIBOc"/>
    <property type="match status" value="2"/>
</dbReference>
<dbReference type="Pfam" id="PF03368">
    <property type="entry name" value="Dicer_dimer"/>
    <property type="match status" value="1"/>
</dbReference>
<keyword evidence="7" id="KW-0547">Nucleotide-binding</keyword>
<evidence type="ECO:0000256" key="18">
    <source>
        <dbReference type="SAM" id="MobiDB-lite"/>
    </source>
</evidence>
<evidence type="ECO:0000256" key="7">
    <source>
        <dbReference type="ARBA" id="ARBA00022741"/>
    </source>
</evidence>
<dbReference type="InterPro" id="IPR038248">
    <property type="entry name" value="Dicer_dimer_sf"/>
</dbReference>
<dbReference type="Pfam" id="PF00271">
    <property type="entry name" value="Helicase_C"/>
    <property type="match status" value="1"/>
</dbReference>
<dbReference type="PROSITE" id="PS51194">
    <property type="entry name" value="HELICASE_CTER"/>
    <property type="match status" value="1"/>
</dbReference>
<dbReference type="GO" id="GO:0004386">
    <property type="term" value="F:helicase activity"/>
    <property type="evidence" value="ECO:0007669"/>
    <property type="project" value="UniProtKB-KW"/>
</dbReference>
<keyword evidence="10" id="KW-0862">Zinc</keyword>
<dbReference type="InterPro" id="IPR011545">
    <property type="entry name" value="DEAD/DEAH_box_helicase_dom"/>
</dbReference>
<dbReference type="Gene3D" id="1.10.1520.10">
    <property type="entry name" value="Ribonuclease III domain"/>
    <property type="match status" value="2"/>
</dbReference>
<dbReference type="InterPro" id="IPR056755">
    <property type="entry name" value="DSRM_2"/>
</dbReference>
<feature type="compositionally biased region" description="Polar residues" evidence="18">
    <location>
        <begin position="27"/>
        <end position="46"/>
    </location>
</feature>
<dbReference type="SMART" id="SM00535">
    <property type="entry name" value="RIBOc"/>
    <property type="match status" value="2"/>
</dbReference>
<dbReference type="GO" id="GO:0003723">
    <property type="term" value="F:RNA binding"/>
    <property type="evidence" value="ECO:0007669"/>
    <property type="project" value="UniProtKB-UniRule"/>
</dbReference>
<dbReference type="InterPro" id="IPR003100">
    <property type="entry name" value="PAZ_dom"/>
</dbReference>
<dbReference type="Pfam" id="PF00270">
    <property type="entry name" value="DEAD"/>
    <property type="match status" value="1"/>
</dbReference>
<dbReference type="Gene3D" id="3.40.50.300">
    <property type="entry name" value="P-loop containing nucleotide triphosphate hydrolases"/>
    <property type="match status" value="2"/>
</dbReference>
<dbReference type="PANTHER" id="PTHR14950:SF62">
    <property type="entry name" value="DICER-LIKE PROTEIN 1"/>
    <property type="match status" value="1"/>
</dbReference>
<evidence type="ECO:0000259" key="22">
    <source>
        <dbReference type="PROSITE" id="PS51192"/>
    </source>
</evidence>
<protein>
    <recommendedName>
        <fullName evidence="3">Dicer-like protein 1</fullName>
    </recommendedName>
</protein>
<dbReference type="InterPro" id="IPR001650">
    <property type="entry name" value="Helicase_C-like"/>
</dbReference>
<proteinExistence type="inferred from homology"/>
<dbReference type="PROSITE" id="PS51192">
    <property type="entry name" value="HELICASE_ATP_BIND_1"/>
    <property type="match status" value="1"/>
</dbReference>
<dbReference type="GO" id="GO:0046872">
    <property type="term" value="F:metal ion binding"/>
    <property type="evidence" value="ECO:0007669"/>
    <property type="project" value="UniProtKB-KW"/>
</dbReference>